<comment type="caution">
    <text evidence="4">The sequence shown here is derived from an EMBL/GenBank/DDBJ whole genome shotgun (WGS) entry which is preliminary data.</text>
</comment>
<keyword evidence="2 3" id="KW-0501">Molybdenum cofactor biosynthesis</keyword>
<dbReference type="Pfam" id="PF02634">
    <property type="entry name" value="FdhD-NarQ"/>
    <property type="match status" value="1"/>
</dbReference>
<feature type="binding site" evidence="3">
    <location>
        <begin position="245"/>
        <end position="250"/>
    </location>
    <ligand>
        <name>Mo-bis(molybdopterin guanine dinucleotide)</name>
        <dbReference type="ChEBI" id="CHEBI:60539"/>
    </ligand>
</feature>
<evidence type="ECO:0000256" key="3">
    <source>
        <dbReference type="HAMAP-Rule" id="MF_00187"/>
    </source>
</evidence>
<dbReference type="Gene3D" id="3.40.140.10">
    <property type="entry name" value="Cytidine Deaminase, domain 2"/>
    <property type="match status" value="1"/>
</dbReference>
<dbReference type="Gene3D" id="3.10.20.10">
    <property type="match status" value="1"/>
</dbReference>
<comment type="function">
    <text evidence="3">Required for formate dehydrogenase (FDH) activity. Acts as a sulfur carrier protein that transfers sulfur from IscS to the molybdenum cofactor prior to its insertion into FDH.</text>
</comment>
<keyword evidence="5" id="KW-1185">Reference proteome</keyword>
<comment type="similarity">
    <text evidence="3">Belongs to the FdhD family.</text>
</comment>
<evidence type="ECO:0000313" key="5">
    <source>
        <dbReference type="Proteomes" id="UP001275315"/>
    </source>
</evidence>
<protein>
    <recommendedName>
        <fullName evidence="3">Sulfur carrier protein FdhD</fullName>
    </recommendedName>
</protein>
<keyword evidence="1 3" id="KW-0963">Cytoplasm</keyword>
<dbReference type="PANTHER" id="PTHR30592:SF1">
    <property type="entry name" value="SULFUR CARRIER PROTEIN FDHD"/>
    <property type="match status" value="1"/>
</dbReference>
<dbReference type="InterPro" id="IPR016193">
    <property type="entry name" value="Cytidine_deaminase-like"/>
</dbReference>
<dbReference type="PANTHER" id="PTHR30592">
    <property type="entry name" value="FORMATE DEHYDROGENASE"/>
    <property type="match status" value="1"/>
</dbReference>
<proteinExistence type="inferred from homology"/>
<reference evidence="4 5" key="1">
    <citation type="submission" date="2023-10" db="EMBL/GenBank/DDBJ databases">
        <title>Virgibacillus soli CC-YMP-6 genome.</title>
        <authorList>
            <person name="Miliotis G."/>
            <person name="Sengupta P."/>
            <person name="Hameed A."/>
            <person name="Chuvochina M."/>
            <person name="Mcdonagh F."/>
            <person name="Simpson A.C."/>
            <person name="Singh N.K."/>
            <person name="Rekha P.D."/>
            <person name="Raman K."/>
            <person name="Hugenholtz P."/>
            <person name="Venkateswaran K."/>
        </authorList>
    </citation>
    <scope>NUCLEOTIDE SEQUENCE [LARGE SCALE GENOMIC DNA]</scope>
    <source>
        <strain evidence="4 5">CC-YMP-6</strain>
    </source>
</reference>
<evidence type="ECO:0000313" key="4">
    <source>
        <dbReference type="EMBL" id="MDY0409621.1"/>
    </source>
</evidence>
<name>A0ABU5CTH1_9BACI</name>
<gene>
    <name evidence="3 4" type="primary">fdhD</name>
    <name evidence="4" type="ORF">RWD45_14905</name>
</gene>
<evidence type="ECO:0000256" key="1">
    <source>
        <dbReference type="ARBA" id="ARBA00022490"/>
    </source>
</evidence>
<dbReference type="NCBIfam" id="TIGR00129">
    <property type="entry name" value="fdhD_narQ"/>
    <property type="match status" value="1"/>
</dbReference>
<dbReference type="PIRSF" id="PIRSF015626">
    <property type="entry name" value="FdhD"/>
    <property type="match status" value="1"/>
</dbReference>
<dbReference type="EMBL" id="JAWDIQ010000002">
    <property type="protein sequence ID" value="MDY0409621.1"/>
    <property type="molecule type" value="Genomic_DNA"/>
</dbReference>
<accession>A0ABU5CTH1</accession>
<dbReference type="Proteomes" id="UP001275315">
    <property type="component" value="Unassembled WGS sequence"/>
</dbReference>
<dbReference type="InterPro" id="IPR003786">
    <property type="entry name" value="FdhD"/>
</dbReference>
<evidence type="ECO:0000256" key="2">
    <source>
        <dbReference type="ARBA" id="ARBA00023150"/>
    </source>
</evidence>
<sequence length="270" mass="30554">MNETVRYDWQIVRYQDNHYAVVDESIATEYPLTIFVNGEEFATMVCSPTEMNDLVFGFLASEGIIRKRDDVMALTVDEERGFAYVELHVPLNMEHHDHSKRVIGSCCGKSRQFYFKSDVRTAKTVTSHQMISPRQCYHLMEEMQNQSEYFQQTGGVHNAALCTVDCVLEVRTDIGRHNALDKLYGHVLQNNVHLKDKVIVFSGRVSSEVLLKISKIGIGIIISKSAPTDLALELANDLGVTVIGFVRGKKMNVYTNPQRIQELPSHADIT</sequence>
<comment type="subcellular location">
    <subcellularLocation>
        <location evidence="3">Cytoplasm</location>
    </subcellularLocation>
</comment>
<dbReference type="HAMAP" id="MF_00187">
    <property type="entry name" value="FdhD"/>
    <property type="match status" value="1"/>
</dbReference>
<dbReference type="SUPFAM" id="SSF53927">
    <property type="entry name" value="Cytidine deaminase-like"/>
    <property type="match status" value="1"/>
</dbReference>
<organism evidence="4 5">
    <name type="scientific">Paracerasibacillus soli</name>
    <dbReference type="NCBI Taxonomy" id="480284"/>
    <lineage>
        <taxon>Bacteria</taxon>
        <taxon>Bacillati</taxon>
        <taxon>Bacillota</taxon>
        <taxon>Bacilli</taxon>
        <taxon>Bacillales</taxon>
        <taxon>Bacillaceae</taxon>
        <taxon>Paracerasibacillus</taxon>
    </lineage>
</organism>
<feature type="active site" description="Cysteine persulfide intermediate" evidence="3">
    <location>
        <position position="107"/>
    </location>
</feature>
<dbReference type="RefSeq" id="WP_320380412.1">
    <property type="nucleotide sequence ID" value="NZ_JAWDIQ010000002.1"/>
</dbReference>